<accession>A0A9D1K204</accession>
<protein>
    <submittedName>
        <fullName evidence="1">Methyl-accepting chemotaxis protein</fullName>
    </submittedName>
</protein>
<gene>
    <name evidence="1" type="ORF">IAD03_06310</name>
</gene>
<feature type="non-terminal residue" evidence="1">
    <location>
        <position position="171"/>
    </location>
</feature>
<reference evidence="1" key="2">
    <citation type="journal article" date="2021" name="PeerJ">
        <title>Extensive microbial diversity within the chicken gut microbiome revealed by metagenomics and culture.</title>
        <authorList>
            <person name="Gilroy R."/>
            <person name="Ravi A."/>
            <person name="Getino M."/>
            <person name="Pursley I."/>
            <person name="Horton D.L."/>
            <person name="Alikhan N.F."/>
            <person name="Baker D."/>
            <person name="Gharbi K."/>
            <person name="Hall N."/>
            <person name="Watson M."/>
            <person name="Adriaenssens E.M."/>
            <person name="Foster-Nyarko E."/>
            <person name="Jarju S."/>
            <person name="Secka A."/>
            <person name="Antonio M."/>
            <person name="Oren A."/>
            <person name="Chaudhuri R.R."/>
            <person name="La Ragione R."/>
            <person name="Hildebrand F."/>
            <person name="Pallen M.J."/>
        </authorList>
    </citation>
    <scope>NUCLEOTIDE SEQUENCE</scope>
    <source>
        <strain evidence="1">6086</strain>
    </source>
</reference>
<comment type="caution">
    <text evidence="1">The sequence shown here is derived from an EMBL/GenBank/DDBJ whole genome shotgun (WGS) entry which is preliminary data.</text>
</comment>
<evidence type="ECO:0000313" key="2">
    <source>
        <dbReference type="Proteomes" id="UP000824141"/>
    </source>
</evidence>
<proteinExistence type="predicted"/>
<dbReference type="EMBL" id="DVJM01000125">
    <property type="protein sequence ID" value="HIS78966.1"/>
    <property type="molecule type" value="Genomic_DNA"/>
</dbReference>
<reference evidence="1" key="1">
    <citation type="submission" date="2020-10" db="EMBL/GenBank/DDBJ databases">
        <authorList>
            <person name="Gilroy R."/>
        </authorList>
    </citation>
    <scope>NUCLEOTIDE SEQUENCE</scope>
    <source>
        <strain evidence="1">6086</strain>
    </source>
</reference>
<organism evidence="1 2">
    <name type="scientific">Candidatus Caccousia stercoris</name>
    <dbReference type="NCBI Taxonomy" id="2840723"/>
    <lineage>
        <taxon>Bacteria</taxon>
        <taxon>Bacillati</taxon>
        <taxon>Bacillota</taxon>
        <taxon>Clostridia</taxon>
        <taxon>Eubacteriales</taxon>
        <taxon>Oscillospiraceae</taxon>
        <taxon>Oscillospiraceae incertae sedis</taxon>
        <taxon>Candidatus Caccousia</taxon>
    </lineage>
</organism>
<name>A0A9D1K204_9FIRM</name>
<sequence length="171" mass="19027">MKKAVKQSTLLTALNLGTVILVVALTLAFSFSVYTNNRAMEMYANKQELTSAAQQFLDASGYLTEQARACAATGDETYYNNYQNEVNNLKNRETGYSRMEKVGITEAEKALFAQMSEISNNLVPLEEGAMNAAMNGDIQSAIQYVFGEEYNTDLAEIQSLQEKFLNTIQTR</sequence>
<evidence type="ECO:0000313" key="1">
    <source>
        <dbReference type="EMBL" id="HIS78966.1"/>
    </source>
</evidence>
<dbReference type="Proteomes" id="UP000824141">
    <property type="component" value="Unassembled WGS sequence"/>
</dbReference>
<dbReference type="AlphaFoldDB" id="A0A9D1K204"/>